<protein>
    <submittedName>
        <fullName evidence="3">Rhamnosyl/mannosyltransferase</fullName>
    </submittedName>
</protein>
<feature type="domain" description="Glycosyl transferase family 1" evidence="1">
    <location>
        <begin position="197"/>
        <end position="347"/>
    </location>
</feature>
<keyword evidence="3" id="KW-0808">Transferase</keyword>
<dbReference type="InterPro" id="IPR050194">
    <property type="entry name" value="Glycosyltransferase_grp1"/>
</dbReference>
<evidence type="ECO:0000259" key="2">
    <source>
        <dbReference type="Pfam" id="PF13439"/>
    </source>
</evidence>
<reference evidence="3 4" key="1">
    <citation type="submission" date="2018-10" db="EMBL/GenBank/DDBJ databases">
        <title>Genomic Encyclopedia of Archaeal and Bacterial Type Strains, Phase II (KMG-II): from individual species to whole genera.</title>
        <authorList>
            <person name="Goeker M."/>
        </authorList>
    </citation>
    <scope>NUCLEOTIDE SEQUENCE [LARGE SCALE GENOMIC DNA]</scope>
    <source>
        <strain evidence="3 4">DSM 15094</strain>
    </source>
</reference>
<evidence type="ECO:0000313" key="4">
    <source>
        <dbReference type="Proteomes" id="UP000280091"/>
    </source>
</evidence>
<dbReference type="OrthoDB" id="9787111at2"/>
<dbReference type="Gene3D" id="3.40.50.2000">
    <property type="entry name" value="Glycogen Phosphorylase B"/>
    <property type="match status" value="2"/>
</dbReference>
<dbReference type="InterPro" id="IPR028098">
    <property type="entry name" value="Glyco_trans_4-like_N"/>
</dbReference>
<dbReference type="EMBL" id="RBXA01000005">
    <property type="protein sequence ID" value="RKS89743.1"/>
    <property type="molecule type" value="Genomic_DNA"/>
</dbReference>
<feature type="domain" description="Glycosyltransferase subfamily 4-like N-terminal" evidence="2">
    <location>
        <begin position="15"/>
        <end position="180"/>
    </location>
</feature>
<evidence type="ECO:0000259" key="1">
    <source>
        <dbReference type="Pfam" id="PF00534"/>
    </source>
</evidence>
<dbReference type="InterPro" id="IPR001296">
    <property type="entry name" value="Glyco_trans_1"/>
</dbReference>
<dbReference type="PANTHER" id="PTHR45947:SF3">
    <property type="entry name" value="SULFOQUINOVOSYL TRANSFERASE SQD2"/>
    <property type="match status" value="1"/>
</dbReference>
<gene>
    <name evidence="3" type="ORF">BC952_2921</name>
</gene>
<proteinExistence type="predicted"/>
<dbReference type="SUPFAM" id="SSF53756">
    <property type="entry name" value="UDP-Glycosyltransferase/glycogen phosphorylase"/>
    <property type="match status" value="1"/>
</dbReference>
<name>A0A495RQ99_9FLAO</name>
<organism evidence="3 4">
    <name type="scientific">Flavobacterium limicola</name>
    <dbReference type="NCBI Taxonomy" id="180441"/>
    <lineage>
        <taxon>Bacteria</taxon>
        <taxon>Pseudomonadati</taxon>
        <taxon>Bacteroidota</taxon>
        <taxon>Flavobacteriia</taxon>
        <taxon>Flavobacteriales</taxon>
        <taxon>Flavobacteriaceae</taxon>
        <taxon>Flavobacterium</taxon>
    </lineage>
</organism>
<keyword evidence="3" id="KW-0328">Glycosyltransferase</keyword>
<dbReference type="Pfam" id="PF13439">
    <property type="entry name" value="Glyco_transf_4"/>
    <property type="match status" value="1"/>
</dbReference>
<dbReference type="Pfam" id="PF00534">
    <property type="entry name" value="Glycos_transf_1"/>
    <property type="match status" value="1"/>
</dbReference>
<accession>A0A495RQ99</accession>
<sequence>MKILQIVKYYDPCQGGMESVVKNIVEGVIDHSNDISFTVYSNNHRRNFVKSIEEKNREIIIKEITPAHLKSQPLNLRYPSLKNLIKDNDVIHHHYPFPTMEFALLRYFKQMSNKKLIITWHANIKNSRWSWIEKIYNPMIEKLLERADAIIVTSPQLFEASVILQKYKSKIHTIPLSFDPKYSSVLSKKYPVDRCFQLLFVGKLRKYKGVEYLLKAIENLDIKLKIVGNGEELESLKSLVEMLNIRNKVTFVSNACDNQLVDFYKEADLFVLPSINEAEAFGVVQLEAMANGLPVINTNLESGVPFVSLHDYSGITVEPKDTKGLRGAIEKLIHNKELYELYSSNALERVETFSRQKMSEAYDKIYQS</sequence>
<dbReference type="RefSeq" id="WP_121366200.1">
    <property type="nucleotide sequence ID" value="NZ_RBXA01000005.1"/>
</dbReference>
<dbReference type="Proteomes" id="UP000280091">
    <property type="component" value="Unassembled WGS sequence"/>
</dbReference>
<dbReference type="AlphaFoldDB" id="A0A495RQ99"/>
<keyword evidence="4" id="KW-1185">Reference proteome</keyword>
<evidence type="ECO:0000313" key="3">
    <source>
        <dbReference type="EMBL" id="RKS89743.1"/>
    </source>
</evidence>
<dbReference type="GO" id="GO:0016757">
    <property type="term" value="F:glycosyltransferase activity"/>
    <property type="evidence" value="ECO:0007669"/>
    <property type="project" value="UniProtKB-KW"/>
</dbReference>
<comment type="caution">
    <text evidence="3">The sequence shown here is derived from an EMBL/GenBank/DDBJ whole genome shotgun (WGS) entry which is preliminary data.</text>
</comment>
<dbReference type="PANTHER" id="PTHR45947">
    <property type="entry name" value="SULFOQUINOVOSYL TRANSFERASE SQD2"/>
    <property type="match status" value="1"/>
</dbReference>